<organism evidence="2 3">
    <name type="scientific">Candidatus Allofournierella pullicola</name>
    <dbReference type="NCBI Taxonomy" id="2838596"/>
    <lineage>
        <taxon>Bacteria</taxon>
        <taxon>Bacillati</taxon>
        <taxon>Bacillota</taxon>
        <taxon>Clostridia</taxon>
        <taxon>Eubacteriales</taxon>
        <taxon>Oscillospiraceae</taxon>
        <taxon>Allofournierella</taxon>
    </lineage>
</organism>
<dbReference type="Gene3D" id="3.90.550.10">
    <property type="entry name" value="Spore Coat Polysaccharide Biosynthesis Protein SpsA, Chain A"/>
    <property type="match status" value="2"/>
</dbReference>
<dbReference type="Proteomes" id="UP000824193">
    <property type="component" value="Unassembled WGS sequence"/>
</dbReference>
<dbReference type="InterPro" id="IPR001173">
    <property type="entry name" value="Glyco_trans_2-like"/>
</dbReference>
<dbReference type="Pfam" id="PF13641">
    <property type="entry name" value="Glyco_tranf_2_3"/>
    <property type="match status" value="1"/>
</dbReference>
<dbReference type="CDD" id="cd04186">
    <property type="entry name" value="GT_2_like_c"/>
    <property type="match status" value="1"/>
</dbReference>
<dbReference type="PANTHER" id="PTHR43179">
    <property type="entry name" value="RHAMNOSYLTRANSFERASE WBBL"/>
    <property type="match status" value="1"/>
</dbReference>
<name>A0A9D1V651_9FIRM</name>
<dbReference type="InterPro" id="IPR029044">
    <property type="entry name" value="Nucleotide-diphossugar_trans"/>
</dbReference>
<dbReference type="Pfam" id="PF00535">
    <property type="entry name" value="Glycos_transf_2"/>
    <property type="match status" value="1"/>
</dbReference>
<feature type="domain" description="Glycosyltransferase 2-like" evidence="1">
    <location>
        <begin position="74"/>
        <end position="193"/>
    </location>
</feature>
<comment type="caution">
    <text evidence="2">The sequence shown here is derived from an EMBL/GenBank/DDBJ whole genome shotgun (WGS) entry which is preliminary data.</text>
</comment>
<proteinExistence type="predicted"/>
<sequence length="626" mass="70744">MKLKLKRIRELFGYAFDLVKSEGLFAMVRRALGFFRRRFFGKRARYLPKKKVLQAQRADLADRWENGAALPLVSICVPLYNTPEPFLRQFLASVFDQTSTRWELCLADASDEAHAYVGEIVKQRAAFAEKLVPAADRVKYVKVENKGISANTNAAADLATGEYLALADHDDILAPHAVYTLQMAILDSGADFLYSDEALFKKSIRRPMVAHFKPDFAPDYLVCCNYICHLSAFKRSLYFEAGGERTECDGSQDHDLFLRLTDRLDETQICHIPQVLYYWRVHGGSTSGGTAAKPYVAKAAKKAIADHLERTGQRGTVRDGLYPSTYKVDYEIEGEPLVSILIPNMDHTDDLEKCLSSVYKKTSWHNFEVIVIENNSKEAATFDYYKKITGPEGYPRCRVVEYKAEGGFNFSAINNFGRKAAQGDYLLLLNNDVEVINREWLTEMLMQASRPGVAMCGAMLYYPDDTIQHAGIVTGLGGYAGHSHKYRPRTSGGYMFRAATVQDFSAVTAACLLVRAEVFDALNGLDEGFTVAFNDVDFCLRARRAGWRVVWTPYAQLYHYESKSRGIDEKDKAKKARFAGEQKRLTERFGRENLTRDPYYNPGLTLDREDFSESGDLRHLQNCMPG</sequence>
<evidence type="ECO:0000313" key="2">
    <source>
        <dbReference type="EMBL" id="HIX06648.1"/>
    </source>
</evidence>
<accession>A0A9D1V651</accession>
<dbReference type="EMBL" id="DXFW01000039">
    <property type="protein sequence ID" value="HIX06648.1"/>
    <property type="molecule type" value="Genomic_DNA"/>
</dbReference>
<reference evidence="2" key="2">
    <citation type="submission" date="2021-04" db="EMBL/GenBank/DDBJ databases">
        <authorList>
            <person name="Gilroy R."/>
        </authorList>
    </citation>
    <scope>NUCLEOTIDE SEQUENCE</scope>
    <source>
        <strain evidence="2">2239</strain>
    </source>
</reference>
<evidence type="ECO:0000259" key="1">
    <source>
        <dbReference type="Pfam" id="PF00535"/>
    </source>
</evidence>
<protein>
    <submittedName>
        <fullName evidence="2">Glycosyltransferase family 2 protein</fullName>
    </submittedName>
</protein>
<dbReference type="AlphaFoldDB" id="A0A9D1V651"/>
<evidence type="ECO:0000313" key="3">
    <source>
        <dbReference type="Proteomes" id="UP000824193"/>
    </source>
</evidence>
<dbReference type="SUPFAM" id="SSF53448">
    <property type="entry name" value="Nucleotide-diphospho-sugar transferases"/>
    <property type="match status" value="2"/>
</dbReference>
<reference evidence="2" key="1">
    <citation type="journal article" date="2021" name="PeerJ">
        <title>Extensive microbial diversity within the chicken gut microbiome revealed by metagenomics and culture.</title>
        <authorList>
            <person name="Gilroy R."/>
            <person name="Ravi A."/>
            <person name="Getino M."/>
            <person name="Pursley I."/>
            <person name="Horton D.L."/>
            <person name="Alikhan N.F."/>
            <person name="Baker D."/>
            <person name="Gharbi K."/>
            <person name="Hall N."/>
            <person name="Watson M."/>
            <person name="Adriaenssens E.M."/>
            <person name="Foster-Nyarko E."/>
            <person name="Jarju S."/>
            <person name="Secka A."/>
            <person name="Antonio M."/>
            <person name="Oren A."/>
            <person name="Chaudhuri R.R."/>
            <person name="La Ragione R."/>
            <person name="Hildebrand F."/>
            <person name="Pallen M.J."/>
        </authorList>
    </citation>
    <scope>NUCLEOTIDE SEQUENCE</scope>
    <source>
        <strain evidence="2">2239</strain>
    </source>
</reference>
<gene>
    <name evidence="2" type="ORF">H9865_11235</name>
</gene>
<dbReference type="PANTHER" id="PTHR43179:SF7">
    <property type="entry name" value="RHAMNOSYLTRANSFERASE WBBL"/>
    <property type="match status" value="1"/>
</dbReference>